<protein>
    <submittedName>
        <fullName evidence="3">Hopene-associated glycosyltransferase HpnB</fullName>
    </submittedName>
</protein>
<dbReference type="AlphaFoldDB" id="A0A1H7VSZ9"/>
<feature type="transmembrane region" description="Helical" evidence="1">
    <location>
        <begin position="296"/>
        <end position="320"/>
    </location>
</feature>
<organism evidence="3 4">
    <name type="scientific">Paraburkholderia caballeronis</name>
    <dbReference type="NCBI Taxonomy" id="416943"/>
    <lineage>
        <taxon>Bacteria</taxon>
        <taxon>Pseudomonadati</taxon>
        <taxon>Pseudomonadota</taxon>
        <taxon>Betaproteobacteria</taxon>
        <taxon>Burkholderiales</taxon>
        <taxon>Burkholderiaceae</taxon>
        <taxon>Paraburkholderia</taxon>
    </lineage>
</organism>
<dbReference type="NCBIfam" id="TIGR03469">
    <property type="entry name" value="HpnB"/>
    <property type="match status" value="1"/>
</dbReference>
<dbReference type="Proteomes" id="UP000199120">
    <property type="component" value="Unassembled WGS sequence"/>
</dbReference>
<keyword evidence="4" id="KW-1185">Reference proteome</keyword>
<keyword evidence="1" id="KW-0812">Transmembrane</keyword>
<dbReference type="InterPro" id="IPR029044">
    <property type="entry name" value="Nucleotide-diphossugar_trans"/>
</dbReference>
<proteinExistence type="predicted"/>
<dbReference type="Pfam" id="PF00535">
    <property type="entry name" value="Glycos_transf_2"/>
    <property type="match status" value="1"/>
</dbReference>
<dbReference type="SUPFAM" id="SSF53448">
    <property type="entry name" value="Nucleotide-diphospho-sugar transferases"/>
    <property type="match status" value="1"/>
</dbReference>
<evidence type="ECO:0000313" key="4">
    <source>
        <dbReference type="Proteomes" id="UP000199120"/>
    </source>
</evidence>
<sequence>MITTILFALSCLSLLIWCVLLFARGGFWRARPAEPVAAVAPEGGWPAAVAVVPARNEADAIGEAVASLLTQDYAGDFHVIVIDDHSTDGTADAARAAALRLQCPEKLTVVTAKPLPPGWSGKVWAQSQGIDAVRTLGLPADYLLLTDADIGHPADALTQLVARAIAEGRDLVSLMVRLRCDSLWEKALIPAFVFFFAKLYPFSWVNNPRNRTAAAAGGCMLVRRTALEEAGGIESIRAELIDDCSLAARIKHRGSGRHPIRLDVAARSVSLRPYDSWKDIWNMIARTAFTQLHYSAWQLAGTLAGMAIIYLAPPVVALVLGPKGWPAWLAWAAMCCAYAPMLGYYRRSPLWAPFLPLVALFYVGATFASAWRFWRGKGGQWKARVQAPVQGR</sequence>
<keyword evidence="1" id="KW-1133">Transmembrane helix</keyword>
<reference evidence="4" key="1">
    <citation type="submission" date="2016-10" db="EMBL/GenBank/DDBJ databases">
        <authorList>
            <person name="Varghese N."/>
            <person name="Submissions S."/>
        </authorList>
    </citation>
    <scope>NUCLEOTIDE SEQUENCE [LARGE SCALE GENOMIC DNA]</scope>
    <source>
        <strain evidence="4">LMG 26416</strain>
    </source>
</reference>
<evidence type="ECO:0000256" key="1">
    <source>
        <dbReference type="SAM" id="Phobius"/>
    </source>
</evidence>
<name>A0A1H7VSZ9_9BURK</name>
<dbReference type="OrthoDB" id="9806525at2"/>
<dbReference type="InterPro" id="IPR001173">
    <property type="entry name" value="Glyco_trans_2-like"/>
</dbReference>
<gene>
    <name evidence="3" type="ORF">SAMN05192542_12724</name>
</gene>
<accession>A0A1H7VSZ9</accession>
<dbReference type="EMBL" id="FOAJ01000027">
    <property type="protein sequence ID" value="SEM11999.1"/>
    <property type="molecule type" value="Genomic_DNA"/>
</dbReference>
<dbReference type="PANTHER" id="PTHR43646:SF3">
    <property type="entry name" value="SLR1566 PROTEIN"/>
    <property type="match status" value="1"/>
</dbReference>
<evidence type="ECO:0000259" key="2">
    <source>
        <dbReference type="Pfam" id="PF00535"/>
    </source>
</evidence>
<dbReference type="GO" id="GO:0016740">
    <property type="term" value="F:transferase activity"/>
    <property type="evidence" value="ECO:0007669"/>
    <property type="project" value="UniProtKB-KW"/>
</dbReference>
<dbReference type="Gene3D" id="3.90.550.10">
    <property type="entry name" value="Spore Coat Polysaccharide Biosynthesis Protein SpsA, Chain A"/>
    <property type="match status" value="1"/>
</dbReference>
<dbReference type="InterPro" id="IPR017832">
    <property type="entry name" value="Glyco_trans_2_hopen-assoc_HpnB"/>
</dbReference>
<feature type="transmembrane region" description="Helical" evidence="1">
    <location>
        <begin position="351"/>
        <end position="374"/>
    </location>
</feature>
<feature type="transmembrane region" description="Helical" evidence="1">
    <location>
        <begin position="327"/>
        <end position="345"/>
    </location>
</feature>
<dbReference type="STRING" id="416943.SAMN05445871_4419"/>
<keyword evidence="1" id="KW-0472">Membrane</keyword>
<evidence type="ECO:0000313" key="3">
    <source>
        <dbReference type="EMBL" id="SEM11999.1"/>
    </source>
</evidence>
<keyword evidence="3" id="KW-0808">Transferase</keyword>
<dbReference type="RefSeq" id="WP_090548700.1">
    <property type="nucleotide sequence ID" value="NZ_FNSR01000002.1"/>
</dbReference>
<dbReference type="PANTHER" id="PTHR43646">
    <property type="entry name" value="GLYCOSYLTRANSFERASE"/>
    <property type="match status" value="1"/>
</dbReference>
<feature type="domain" description="Glycosyltransferase 2-like" evidence="2">
    <location>
        <begin position="51"/>
        <end position="229"/>
    </location>
</feature>